<keyword evidence="1" id="KW-0812">Transmembrane</keyword>
<dbReference type="EMBL" id="JACSQT010000004">
    <property type="protein sequence ID" value="MBD7937599.1"/>
    <property type="molecule type" value="Genomic_DNA"/>
</dbReference>
<gene>
    <name evidence="2" type="ORF">H9655_11245</name>
</gene>
<sequence>MPVWTQWISLGLAILGSITGIWALVLNQQRTTITKRIEKERLEAKKKASFQVERTKQMGSKQMQDRLLLHNIGQAEARELKVEFYNYDRFNKGEKRKINPLIDRIPSKINAGQTVNILLSIAGNTAPPYEIIITWDDDFKKGNKLETTLN</sequence>
<accession>A0ABR8QPY3</accession>
<feature type="transmembrane region" description="Helical" evidence="1">
    <location>
        <begin position="6"/>
        <end position="26"/>
    </location>
</feature>
<proteinExistence type="predicted"/>
<keyword evidence="1" id="KW-0472">Membrane</keyword>
<protein>
    <submittedName>
        <fullName evidence="2">Uncharacterized protein</fullName>
    </submittedName>
</protein>
<name>A0ABR8QPY3_9BACI</name>
<organism evidence="2 3">
    <name type="scientific">Cytobacillus stercorigallinarum</name>
    <dbReference type="NCBI Taxonomy" id="2762240"/>
    <lineage>
        <taxon>Bacteria</taxon>
        <taxon>Bacillati</taxon>
        <taxon>Bacillota</taxon>
        <taxon>Bacilli</taxon>
        <taxon>Bacillales</taxon>
        <taxon>Bacillaceae</taxon>
        <taxon>Cytobacillus</taxon>
    </lineage>
</organism>
<keyword evidence="1" id="KW-1133">Transmembrane helix</keyword>
<dbReference type="Proteomes" id="UP000657931">
    <property type="component" value="Unassembled WGS sequence"/>
</dbReference>
<comment type="caution">
    <text evidence="2">The sequence shown here is derived from an EMBL/GenBank/DDBJ whole genome shotgun (WGS) entry which is preliminary data.</text>
</comment>
<evidence type="ECO:0000256" key="1">
    <source>
        <dbReference type="SAM" id="Phobius"/>
    </source>
</evidence>
<evidence type="ECO:0000313" key="2">
    <source>
        <dbReference type="EMBL" id="MBD7937599.1"/>
    </source>
</evidence>
<evidence type="ECO:0000313" key="3">
    <source>
        <dbReference type="Proteomes" id="UP000657931"/>
    </source>
</evidence>
<keyword evidence="3" id="KW-1185">Reference proteome</keyword>
<reference evidence="2 3" key="1">
    <citation type="submission" date="2020-08" db="EMBL/GenBank/DDBJ databases">
        <title>A Genomic Blueprint of the Chicken Gut Microbiome.</title>
        <authorList>
            <person name="Gilroy R."/>
            <person name="Ravi A."/>
            <person name="Getino M."/>
            <person name="Pursley I."/>
            <person name="Horton D.L."/>
            <person name="Alikhan N.-F."/>
            <person name="Baker D."/>
            <person name="Gharbi K."/>
            <person name="Hall N."/>
            <person name="Watson M."/>
            <person name="Adriaenssens E.M."/>
            <person name="Foster-Nyarko E."/>
            <person name="Jarju S."/>
            <person name="Secka A."/>
            <person name="Antonio M."/>
            <person name="Oren A."/>
            <person name="Chaudhuri R."/>
            <person name="La Ragione R.M."/>
            <person name="Hildebrand F."/>
            <person name="Pallen M.J."/>
        </authorList>
    </citation>
    <scope>NUCLEOTIDE SEQUENCE [LARGE SCALE GENOMIC DNA]</scope>
    <source>
        <strain evidence="2 3">Sa5YUA1</strain>
    </source>
</reference>